<evidence type="ECO:0000313" key="3">
    <source>
        <dbReference type="Proteomes" id="UP000189627"/>
    </source>
</evidence>
<name>A0A1U9V396_CUPNE</name>
<dbReference type="Gene3D" id="3.40.50.300">
    <property type="entry name" value="P-loop containing nucleotide triphosphate hydrolases"/>
    <property type="match status" value="2"/>
</dbReference>
<keyword evidence="2" id="KW-0614">Plasmid</keyword>
<sequence length="775" mass="84680">MRPLKLTLAGFHGIRDGMHRDSVMVDLSDLPAGLIAIVGPNGTGKTTIMDNLHPYPLMPSHATKMSADAFSYWDHLCAPRGEKDLEWEHGGKAYRSAFAFRNPGKSRKAEYYLFEKNATGDWHPVQLADGTVSDGKADTYGRCLDSVLGSAEAFFTSVFSAQNRRPLASYQPAEIKKLLAELLGIDHLRELSAKAGDVAKALSRALDGLQRDVLVMSGKRDTVAAMTREIQEIDQALAAERTHRTEWLNRGSKLEQERATLAAKQAASAGTEARLRELQQRKRELTARGQQLAIDHRTAIAKATARQRDLEHTLTTCQATLAQSEAITAAGAQRDGVQMALGRRQAELAERQRELAEVEALATRHAGLVSELRGMEQRGSVAAQLGRTLKAQTDVMDTVPCSGHPMHSQCPLLAQAREAKGQYEAQAIVVTNLRTSYRDKQEALRPMEAALQRLPAAREAVTSLQRDIARDNQELQRLTALAAQRPLLDTAAAALGKARGDLAALAQEETERKDRLVRDLQDVESQLAAVQRAVDTLAVTDVTGLIADLDRHIAGIREGVSVADGKIETLIRRQSALATDCDRIERELSGLPALESQVQRLSDEIAQWKLLGKGLGNDGVIALSIDDAGPAITGIVNDLLLACYGPRFTIAIQTQTRLASGEAREGFSIAVLDADNDSSKEFSVISGGQKVWINECLTRGIALYRAQHARQSFQTLFTDEADGPLDPERKRAFMRMKREVLRVGAYEREFFISQTPELVDEADGMIDVTALAAGA</sequence>
<dbReference type="Gene3D" id="1.10.287.2610">
    <property type="match status" value="1"/>
</dbReference>
<dbReference type="RefSeq" id="WP_078201803.1">
    <property type="nucleotide sequence ID" value="NZ_CP017759.1"/>
</dbReference>
<dbReference type="EMBL" id="CP017759">
    <property type="protein sequence ID" value="AQV99414.1"/>
    <property type="molecule type" value="Genomic_DNA"/>
</dbReference>
<feature type="coiled-coil region" evidence="1">
    <location>
        <begin position="506"/>
        <end position="533"/>
    </location>
</feature>
<dbReference type="Proteomes" id="UP000189627">
    <property type="component" value="Plasmid pENH92"/>
</dbReference>
<dbReference type="InterPro" id="IPR027417">
    <property type="entry name" value="P-loop_NTPase"/>
</dbReference>
<dbReference type="PANTHER" id="PTHR32114:SF2">
    <property type="entry name" value="ABC TRANSPORTER ABCH.3"/>
    <property type="match status" value="1"/>
</dbReference>
<protein>
    <submittedName>
        <fullName evidence="2">Nuclease SbcCD subunit C</fullName>
    </submittedName>
</protein>
<reference evidence="3" key="1">
    <citation type="submission" date="2017-02" db="EMBL/GenBank/DDBJ databases">
        <title>Complete genome sequence of Cupriavidus necator strain NH9, a 3-chlorobenzoate degrader.</title>
        <authorList>
            <person name="Moriuchi R."/>
            <person name="Dohra H."/>
            <person name="Ogawa N."/>
        </authorList>
    </citation>
    <scope>NUCLEOTIDE SEQUENCE [LARGE SCALE GENOMIC DNA]</scope>
    <source>
        <strain evidence="3">NH9</strain>
        <plasmid evidence="3">penh92</plasmid>
    </source>
</reference>
<evidence type="ECO:0000256" key="1">
    <source>
        <dbReference type="SAM" id="Coils"/>
    </source>
</evidence>
<accession>A0A1U9V396</accession>
<dbReference type="PANTHER" id="PTHR32114">
    <property type="entry name" value="ABC TRANSPORTER ABCH.3"/>
    <property type="match status" value="1"/>
</dbReference>
<dbReference type="AlphaFoldDB" id="A0A1U9V396"/>
<dbReference type="KEGG" id="cuh:BJN34_36690"/>
<keyword evidence="1" id="KW-0175">Coiled coil</keyword>
<gene>
    <name evidence="2" type="ORF">BJN34_36690</name>
</gene>
<evidence type="ECO:0000313" key="2">
    <source>
        <dbReference type="EMBL" id="AQV99414.1"/>
    </source>
</evidence>
<geneLocation type="plasmid" evidence="3">
    <name>penh92</name>
</geneLocation>
<feature type="coiled-coil region" evidence="1">
    <location>
        <begin position="261"/>
        <end position="295"/>
    </location>
</feature>
<dbReference type="OrthoDB" id="8708355at2"/>
<dbReference type="SUPFAM" id="SSF52540">
    <property type="entry name" value="P-loop containing nucleoside triphosphate hydrolases"/>
    <property type="match status" value="1"/>
</dbReference>
<organism evidence="2 3">
    <name type="scientific">Cupriavidus necator</name>
    <name type="common">Alcaligenes eutrophus</name>
    <name type="synonym">Ralstonia eutropha</name>
    <dbReference type="NCBI Taxonomy" id="106590"/>
    <lineage>
        <taxon>Bacteria</taxon>
        <taxon>Pseudomonadati</taxon>
        <taxon>Pseudomonadota</taxon>
        <taxon>Betaproteobacteria</taxon>
        <taxon>Burkholderiales</taxon>
        <taxon>Burkholderiaceae</taxon>
        <taxon>Cupriavidus</taxon>
    </lineage>
</organism>
<proteinExistence type="predicted"/>